<evidence type="ECO:0000313" key="1">
    <source>
        <dbReference type="EMBL" id="MCM1991380.1"/>
    </source>
</evidence>
<reference evidence="1" key="2">
    <citation type="submission" date="2021-04" db="EMBL/GenBank/DDBJ databases">
        <authorList>
            <person name="Dong X."/>
        </authorList>
    </citation>
    <scope>NUCLEOTIDE SEQUENCE</scope>
    <source>
        <strain evidence="1">ZWT</strain>
    </source>
</reference>
<dbReference type="AlphaFoldDB" id="A0A9J6P558"/>
<comment type="caution">
    <text evidence="1">The sequence shown here is derived from an EMBL/GenBank/DDBJ whole genome shotgun (WGS) entry which is preliminary data.</text>
</comment>
<dbReference type="Proteomes" id="UP001056429">
    <property type="component" value="Unassembled WGS sequence"/>
</dbReference>
<organism evidence="1 2">
    <name type="scientific">Oceanirhabdus seepicola</name>
    <dbReference type="NCBI Taxonomy" id="2828781"/>
    <lineage>
        <taxon>Bacteria</taxon>
        <taxon>Bacillati</taxon>
        <taxon>Bacillota</taxon>
        <taxon>Clostridia</taxon>
        <taxon>Eubacteriales</taxon>
        <taxon>Clostridiaceae</taxon>
        <taxon>Oceanirhabdus</taxon>
    </lineage>
</organism>
<protein>
    <submittedName>
        <fullName evidence="1">IS1 family transposase</fullName>
    </submittedName>
</protein>
<sequence>MDIIFKCMINGYSIRKCAEIVEISVPTSFYWRHKFLDAIRAYMGIGNVGGVIEVDEVFFRESFKGNHKKSTNFIMHGNLINVELKAVRIELVQSHTSHSDTKLKDFKIREAIYI</sequence>
<evidence type="ECO:0000313" key="2">
    <source>
        <dbReference type="Proteomes" id="UP001056429"/>
    </source>
</evidence>
<keyword evidence="2" id="KW-1185">Reference proteome</keyword>
<reference evidence="1" key="1">
    <citation type="journal article" date="2021" name="mSystems">
        <title>Bacteria and Archaea Synergistically Convert Glycine Betaine to Biogenic Methane in the Formosa Cold Seep of the South China Sea.</title>
        <authorList>
            <person name="Li L."/>
            <person name="Zhang W."/>
            <person name="Zhang S."/>
            <person name="Song L."/>
            <person name="Sun Q."/>
            <person name="Zhang H."/>
            <person name="Xiang H."/>
            <person name="Dong X."/>
        </authorList>
    </citation>
    <scope>NUCLEOTIDE SEQUENCE</scope>
    <source>
        <strain evidence="1">ZWT</strain>
    </source>
</reference>
<gene>
    <name evidence="1" type="ORF">KDK92_16725</name>
</gene>
<name>A0A9J6P558_9CLOT</name>
<dbReference type="EMBL" id="JAGSOJ010000003">
    <property type="protein sequence ID" value="MCM1991380.1"/>
    <property type="molecule type" value="Genomic_DNA"/>
</dbReference>
<proteinExistence type="predicted"/>
<accession>A0A9J6P558</accession>